<reference evidence="2 3" key="1">
    <citation type="journal article" date="2023" name="Microbiol. Resour. Announc.">
        <title>Complete Genome Sequence of Imperialibacter roseus strain P4T.</title>
        <authorList>
            <person name="Tizabi D.R."/>
            <person name="Bachvaroff T."/>
            <person name="Hill R.T."/>
        </authorList>
    </citation>
    <scope>NUCLEOTIDE SEQUENCE [LARGE SCALE GENOMIC DNA]</scope>
    <source>
        <strain evidence="2 3">P4T</strain>
    </source>
</reference>
<dbReference type="InterPro" id="IPR011467">
    <property type="entry name" value="DUF1573"/>
</dbReference>
<sequence>MKKNIVALAGLFVAFIALSSFHPAAESLSFKAMTYDFGKIVKGAPASHNFEFTNPSSESITITKVTASCGCTVTDYTKGSIGEGSEGFVKATYNAAKAGAFSKTVSVYHSGSEAPIVLTIKGEVVE</sequence>
<protein>
    <submittedName>
        <fullName evidence="2">DUF1573 domain-containing protein</fullName>
    </submittedName>
</protein>
<dbReference type="EMBL" id="CP136051">
    <property type="protein sequence ID" value="WOK06234.1"/>
    <property type="molecule type" value="Genomic_DNA"/>
</dbReference>
<evidence type="ECO:0000313" key="3">
    <source>
        <dbReference type="Proteomes" id="UP001302349"/>
    </source>
</evidence>
<dbReference type="PANTHER" id="PTHR37833:SF1">
    <property type="entry name" value="SIGNAL PEPTIDE PROTEIN"/>
    <property type="match status" value="1"/>
</dbReference>
<proteinExistence type="predicted"/>
<evidence type="ECO:0000256" key="1">
    <source>
        <dbReference type="SAM" id="SignalP"/>
    </source>
</evidence>
<dbReference type="InterPro" id="IPR013783">
    <property type="entry name" value="Ig-like_fold"/>
</dbReference>
<dbReference type="PANTHER" id="PTHR37833">
    <property type="entry name" value="LIPOPROTEIN-RELATED"/>
    <property type="match status" value="1"/>
</dbReference>
<gene>
    <name evidence="2" type="ORF">RT717_24470</name>
</gene>
<feature type="chain" id="PRO_5046802331" evidence="1">
    <location>
        <begin position="25"/>
        <end position="126"/>
    </location>
</feature>
<organism evidence="2 3">
    <name type="scientific">Imperialibacter roseus</name>
    <dbReference type="NCBI Taxonomy" id="1324217"/>
    <lineage>
        <taxon>Bacteria</taxon>
        <taxon>Pseudomonadati</taxon>
        <taxon>Bacteroidota</taxon>
        <taxon>Cytophagia</taxon>
        <taxon>Cytophagales</taxon>
        <taxon>Flammeovirgaceae</taxon>
        <taxon>Imperialibacter</taxon>
    </lineage>
</organism>
<dbReference type="Gene3D" id="2.60.40.10">
    <property type="entry name" value="Immunoglobulins"/>
    <property type="match status" value="1"/>
</dbReference>
<dbReference type="Proteomes" id="UP001302349">
    <property type="component" value="Chromosome"/>
</dbReference>
<accession>A0ABZ0IP36</accession>
<dbReference type="RefSeq" id="WP_317488962.1">
    <property type="nucleotide sequence ID" value="NZ_CP136051.1"/>
</dbReference>
<keyword evidence="1" id="KW-0732">Signal</keyword>
<keyword evidence="3" id="KW-1185">Reference proteome</keyword>
<name>A0ABZ0IP36_9BACT</name>
<dbReference type="Pfam" id="PF07610">
    <property type="entry name" value="DUF1573"/>
    <property type="match status" value="1"/>
</dbReference>
<feature type="signal peptide" evidence="1">
    <location>
        <begin position="1"/>
        <end position="24"/>
    </location>
</feature>
<evidence type="ECO:0000313" key="2">
    <source>
        <dbReference type="EMBL" id="WOK06234.1"/>
    </source>
</evidence>